<sequence length="639" mass="72615">MCLLNSWILACNFLNCKQGAIPFNYLGLPVGANPRRASMWDPLVDKLRSRLLSWGNRFVIKKIVRIQREFLWGGVKGGRKISWVSWKEVCKPRGQGGLGVRDVGKVNLSLLIEWKWRLLYSENALWKDILVAKYGVEACQRVNWIGSVLPRRPSNWWRDICGVDVIDGCSWFGQHISRRIGNGESTRFWLDCWFGNSSLRFLRLFSVSSHQRSTVREMAGNGSGASQWELGWRRRLFVWEQDLLRDLLEVLPAIEFSDSADAWFWDLEDDGRFSVKSVYLLLGSVFNSESVFNDSQLKVFKNIVKSPTPSKVLAFSWKILRSRIPTKVNLVHHGIHVNGGMECVFCRGREETSDHLFLYCDFADLVWKAICRWLGLVIVIPPNPFLLFDCFLGAASSKNIRSGFSLIWHATVWSIWRLRNEVIFSNGVKDLEKVVNALKLLSWKWGAEVDGGGVRGGGVVRFELQAFVLVPFFSFALFASAGLALVALLLPYYVLFLLWGSFTGVGQVVPLIVVSWCFWRLNRRQSISNTYDWAITSSFTTTSPNRFLRCHHSYDMSVTKLIKCVILDLDGTLLNTDGIVCNVLKISLGKYGKEWDGRETLKIVGKTPFEAASAVVDDYGLPCSPIEFVSELSPLFSQQ</sequence>
<organism evidence="3 4">
    <name type="scientific">Trifolium pratense</name>
    <name type="common">Red clover</name>
    <dbReference type="NCBI Taxonomy" id="57577"/>
    <lineage>
        <taxon>Eukaryota</taxon>
        <taxon>Viridiplantae</taxon>
        <taxon>Streptophyta</taxon>
        <taxon>Embryophyta</taxon>
        <taxon>Tracheophyta</taxon>
        <taxon>Spermatophyta</taxon>
        <taxon>Magnoliopsida</taxon>
        <taxon>eudicotyledons</taxon>
        <taxon>Gunneridae</taxon>
        <taxon>Pentapetalae</taxon>
        <taxon>rosids</taxon>
        <taxon>fabids</taxon>
        <taxon>Fabales</taxon>
        <taxon>Fabaceae</taxon>
        <taxon>Papilionoideae</taxon>
        <taxon>50 kb inversion clade</taxon>
        <taxon>NPAAA clade</taxon>
        <taxon>Hologalegina</taxon>
        <taxon>IRL clade</taxon>
        <taxon>Trifolieae</taxon>
        <taxon>Trifolium</taxon>
    </lineage>
</organism>
<feature type="domain" description="Reverse transcriptase zinc-binding" evidence="2">
    <location>
        <begin position="273"/>
        <end position="367"/>
    </location>
</feature>
<dbReference type="Proteomes" id="UP000236291">
    <property type="component" value="Unassembled WGS sequence"/>
</dbReference>
<dbReference type="InterPro" id="IPR023198">
    <property type="entry name" value="PGP-like_dom2"/>
</dbReference>
<evidence type="ECO:0000313" key="3">
    <source>
        <dbReference type="EMBL" id="PNY18056.1"/>
    </source>
</evidence>
<comment type="caution">
    <text evidence="3">The sequence shown here is derived from an EMBL/GenBank/DDBJ whole genome shotgun (WGS) entry which is preliminary data.</text>
</comment>
<dbReference type="Pfam" id="PF13966">
    <property type="entry name" value="zf-RVT"/>
    <property type="match status" value="1"/>
</dbReference>
<feature type="transmembrane region" description="Helical" evidence="1">
    <location>
        <begin position="496"/>
        <end position="519"/>
    </location>
</feature>
<protein>
    <submittedName>
        <fullName evidence="3">Ribonuclease H</fullName>
    </submittedName>
</protein>
<proteinExistence type="predicted"/>
<evidence type="ECO:0000256" key="1">
    <source>
        <dbReference type="SAM" id="Phobius"/>
    </source>
</evidence>
<dbReference type="InterPro" id="IPR036412">
    <property type="entry name" value="HAD-like_sf"/>
</dbReference>
<evidence type="ECO:0000259" key="2">
    <source>
        <dbReference type="Pfam" id="PF13966"/>
    </source>
</evidence>
<reference evidence="3 4" key="1">
    <citation type="journal article" date="2014" name="Am. J. Bot.">
        <title>Genome assembly and annotation for red clover (Trifolium pratense; Fabaceae).</title>
        <authorList>
            <person name="Istvanek J."/>
            <person name="Jaros M."/>
            <person name="Krenek A."/>
            <person name="Repkova J."/>
        </authorList>
    </citation>
    <scope>NUCLEOTIDE SEQUENCE [LARGE SCALE GENOMIC DNA]</scope>
    <source>
        <strain evidence="4">cv. Tatra</strain>
        <tissue evidence="3">Young leaves</tissue>
    </source>
</reference>
<dbReference type="PANTHER" id="PTHR33116">
    <property type="entry name" value="REVERSE TRANSCRIPTASE ZINC-BINDING DOMAIN-CONTAINING PROTEIN-RELATED-RELATED"/>
    <property type="match status" value="1"/>
</dbReference>
<accession>A0A2K3PRY3</accession>
<dbReference type="EMBL" id="ASHM01009912">
    <property type="protein sequence ID" value="PNY18056.1"/>
    <property type="molecule type" value="Genomic_DNA"/>
</dbReference>
<dbReference type="Gene3D" id="1.10.150.240">
    <property type="entry name" value="Putative phosphatase, domain 2"/>
    <property type="match status" value="1"/>
</dbReference>
<keyword evidence="1" id="KW-0472">Membrane</keyword>
<dbReference type="InterPro" id="IPR026960">
    <property type="entry name" value="RVT-Znf"/>
</dbReference>
<name>A0A2K3PRY3_TRIPR</name>
<feature type="transmembrane region" description="Helical" evidence="1">
    <location>
        <begin position="466"/>
        <end position="490"/>
    </location>
</feature>
<dbReference type="PANTHER" id="PTHR33116:SF78">
    <property type="entry name" value="OS12G0587133 PROTEIN"/>
    <property type="match status" value="1"/>
</dbReference>
<dbReference type="AlphaFoldDB" id="A0A2K3PRY3"/>
<dbReference type="ExpressionAtlas" id="A0A2K3PRY3">
    <property type="expression patterns" value="baseline"/>
</dbReference>
<reference evidence="3 4" key="2">
    <citation type="journal article" date="2017" name="Front. Plant Sci.">
        <title>Gene Classification and Mining of Molecular Markers Useful in Red Clover (Trifolium pratense) Breeding.</title>
        <authorList>
            <person name="Istvanek J."/>
            <person name="Dluhosova J."/>
            <person name="Dluhos P."/>
            <person name="Patkova L."/>
            <person name="Nedelnik J."/>
            <person name="Repkova J."/>
        </authorList>
    </citation>
    <scope>NUCLEOTIDE SEQUENCE [LARGE SCALE GENOMIC DNA]</scope>
    <source>
        <strain evidence="4">cv. Tatra</strain>
        <tissue evidence="3">Young leaves</tissue>
    </source>
</reference>
<evidence type="ECO:0000313" key="4">
    <source>
        <dbReference type="Proteomes" id="UP000236291"/>
    </source>
</evidence>
<dbReference type="SUPFAM" id="SSF56784">
    <property type="entry name" value="HAD-like"/>
    <property type="match status" value="1"/>
</dbReference>
<gene>
    <name evidence="3" type="ORF">L195_g014813</name>
</gene>
<dbReference type="STRING" id="57577.A0A2K3PRY3"/>
<keyword evidence="1" id="KW-0812">Transmembrane</keyword>
<keyword evidence="1" id="KW-1133">Transmembrane helix</keyword>